<reference evidence="1" key="2">
    <citation type="journal article" date="2022" name="Curr. Genet.">
        <title>Suggestion for a new bacteriophage genus for the Klebsiella pneumoniae phage vB_KpnS-Carvaje.</title>
        <authorList>
            <person name="Sousa J.C."/>
            <person name="Sillankorva S."/>
            <person name="Faustino A."/>
            <person name="Carvalho C.M."/>
        </authorList>
    </citation>
    <scope>NUCLEOTIDE SEQUENCE</scope>
</reference>
<protein>
    <submittedName>
        <fullName evidence="1">Holin or antiholin</fullName>
    </submittedName>
</protein>
<evidence type="ECO:0000313" key="2">
    <source>
        <dbReference type="Proteomes" id="UP000829649"/>
    </source>
</evidence>
<proteinExistence type="predicted"/>
<organism evidence="1 2">
    <name type="scientific">Klebsiella phage vB_KpnS-Carvaje</name>
    <dbReference type="NCBI Taxonomy" id="2900314"/>
    <lineage>
        <taxon>Viruses</taxon>
        <taxon>Duplodnaviria</taxon>
        <taxon>Heunggongvirae</taxon>
        <taxon>Uroviricota</taxon>
        <taxon>Caudoviricetes</taxon>
        <taxon>Carvajevirus</taxon>
        <taxon>Carvajevirus carvaje</taxon>
    </lineage>
</organism>
<reference evidence="1" key="1">
    <citation type="submission" date="2021-11" db="EMBL/GenBank/DDBJ databases">
        <authorList>
            <person name="Sousa J."/>
            <person name="Sillankorva S."/>
            <person name="Faustino A."/>
            <person name="Carvalho C."/>
        </authorList>
    </citation>
    <scope>NUCLEOTIDE SEQUENCE</scope>
</reference>
<keyword evidence="2" id="KW-1185">Reference proteome</keyword>
<evidence type="ECO:0000313" key="1">
    <source>
        <dbReference type="EMBL" id="UJQ44023.1"/>
    </source>
</evidence>
<dbReference type="Proteomes" id="UP000829649">
    <property type="component" value="Segment"/>
</dbReference>
<sequence>MDMFSMFRNAAGGISLSRAQAALGFLVVTGILIYQAVDQTLDNTVLLTYFGFCIGQYVGAKKIAVDKDIKEQKIDAGLNP</sequence>
<dbReference type="EMBL" id="OL604152">
    <property type="protein sequence ID" value="UJQ44023.1"/>
    <property type="molecule type" value="Genomic_DNA"/>
</dbReference>
<gene>
    <name evidence="1" type="ORF">vBKpnSCarvaje_0059</name>
</gene>
<accession>A0AAE9CJY4</accession>
<name>A0AAE9CJY4_9CAUD</name>